<evidence type="ECO:0000256" key="1">
    <source>
        <dbReference type="SAM" id="MobiDB-lite"/>
    </source>
</evidence>
<dbReference type="SUPFAM" id="SSF48452">
    <property type="entry name" value="TPR-like"/>
    <property type="match status" value="1"/>
</dbReference>
<protein>
    <submittedName>
        <fullName evidence="2">Putative tetratricopeptide-like helical domain, signal recognition particle, SRP72 subunit</fullName>
    </submittedName>
</protein>
<sequence length="108" mass="11789">MAPKPKPASSQPTPPPSVEDLFTTLNKHINASAFQNAVKLSDQILAISSSDEDAIRCKIVALIKDDRIDEALSAIRSSPKSLDDFGFLKAYCLYRQNKLDEALDALKG</sequence>
<feature type="compositionally biased region" description="Pro residues" evidence="1">
    <location>
        <begin position="1"/>
        <end position="17"/>
    </location>
</feature>
<proteinExistence type="predicted"/>
<dbReference type="PANTHER" id="PTHR14094:SF9">
    <property type="entry name" value="SIGNAL RECOGNITION PARTICLE SUBUNIT SRP72"/>
    <property type="match status" value="1"/>
</dbReference>
<gene>
    <name evidence="2" type="ORF">Lalb_Chr12g0206421</name>
</gene>
<accession>A0A6A4PNL7</accession>
<reference evidence="3" key="1">
    <citation type="journal article" date="2020" name="Nat. Commun.">
        <title>Genome sequence of the cluster root forming white lupin.</title>
        <authorList>
            <person name="Hufnagel B."/>
            <person name="Marques A."/>
            <person name="Soriano A."/>
            <person name="Marques L."/>
            <person name="Divol F."/>
            <person name="Doumas P."/>
            <person name="Sallet E."/>
            <person name="Mancinotti D."/>
            <person name="Carrere S."/>
            <person name="Marande W."/>
            <person name="Arribat S."/>
            <person name="Keller J."/>
            <person name="Huneau C."/>
            <person name="Blein T."/>
            <person name="Aime D."/>
            <person name="Laguerre M."/>
            <person name="Taylor J."/>
            <person name="Schubert V."/>
            <person name="Nelson M."/>
            <person name="Geu-Flores F."/>
            <person name="Crespi M."/>
            <person name="Gallardo-Guerrero K."/>
            <person name="Delaux P.-M."/>
            <person name="Salse J."/>
            <person name="Berges H."/>
            <person name="Guyot R."/>
            <person name="Gouzy J."/>
            <person name="Peret B."/>
        </authorList>
    </citation>
    <scope>NUCLEOTIDE SEQUENCE [LARGE SCALE GENOMIC DNA]</scope>
    <source>
        <strain evidence="3">cv. Amiga</strain>
    </source>
</reference>
<dbReference type="OrthoDB" id="5421607at2759"/>
<name>A0A6A4PNL7_LUPAL</name>
<dbReference type="GO" id="GO:0043022">
    <property type="term" value="F:ribosome binding"/>
    <property type="evidence" value="ECO:0007669"/>
    <property type="project" value="TreeGrafter"/>
</dbReference>
<dbReference type="GO" id="GO:0008312">
    <property type="term" value="F:7S RNA binding"/>
    <property type="evidence" value="ECO:0007669"/>
    <property type="project" value="TreeGrafter"/>
</dbReference>
<organism evidence="2 3">
    <name type="scientific">Lupinus albus</name>
    <name type="common">White lupine</name>
    <name type="synonym">Lupinus termis</name>
    <dbReference type="NCBI Taxonomy" id="3870"/>
    <lineage>
        <taxon>Eukaryota</taxon>
        <taxon>Viridiplantae</taxon>
        <taxon>Streptophyta</taxon>
        <taxon>Embryophyta</taxon>
        <taxon>Tracheophyta</taxon>
        <taxon>Spermatophyta</taxon>
        <taxon>Magnoliopsida</taxon>
        <taxon>eudicotyledons</taxon>
        <taxon>Gunneridae</taxon>
        <taxon>Pentapetalae</taxon>
        <taxon>rosids</taxon>
        <taxon>fabids</taxon>
        <taxon>Fabales</taxon>
        <taxon>Fabaceae</taxon>
        <taxon>Papilionoideae</taxon>
        <taxon>50 kb inversion clade</taxon>
        <taxon>genistoids sensu lato</taxon>
        <taxon>core genistoids</taxon>
        <taxon>Genisteae</taxon>
        <taxon>Lupinus</taxon>
    </lineage>
</organism>
<comment type="caution">
    <text evidence="2">The sequence shown here is derived from an EMBL/GenBank/DDBJ whole genome shotgun (WGS) entry which is preliminary data.</text>
</comment>
<dbReference type="Pfam" id="PF12895">
    <property type="entry name" value="ANAPC3"/>
    <property type="match status" value="1"/>
</dbReference>
<dbReference type="AlphaFoldDB" id="A0A6A4PNL7"/>
<dbReference type="PANTHER" id="PTHR14094">
    <property type="entry name" value="SIGNAL RECOGNITION PARTICLE 72"/>
    <property type="match status" value="1"/>
</dbReference>
<dbReference type="Gene3D" id="1.25.40.10">
    <property type="entry name" value="Tetratricopeptide repeat domain"/>
    <property type="match status" value="1"/>
</dbReference>
<dbReference type="EMBL" id="WOCE01000012">
    <property type="protein sequence ID" value="KAE9603070.1"/>
    <property type="molecule type" value="Genomic_DNA"/>
</dbReference>
<feature type="region of interest" description="Disordered" evidence="1">
    <location>
        <begin position="1"/>
        <end position="20"/>
    </location>
</feature>
<dbReference type="InterPro" id="IPR026270">
    <property type="entry name" value="SRP72"/>
</dbReference>
<evidence type="ECO:0000313" key="2">
    <source>
        <dbReference type="EMBL" id="KAE9603070.1"/>
    </source>
</evidence>
<dbReference type="GO" id="GO:0006614">
    <property type="term" value="P:SRP-dependent cotranslational protein targeting to membrane"/>
    <property type="evidence" value="ECO:0007669"/>
    <property type="project" value="InterPro"/>
</dbReference>
<keyword evidence="3" id="KW-1185">Reference proteome</keyword>
<dbReference type="GO" id="GO:0005786">
    <property type="term" value="C:signal recognition particle, endoplasmic reticulum targeting"/>
    <property type="evidence" value="ECO:0007669"/>
    <property type="project" value="TreeGrafter"/>
</dbReference>
<dbReference type="InterPro" id="IPR011990">
    <property type="entry name" value="TPR-like_helical_dom_sf"/>
</dbReference>
<evidence type="ECO:0000313" key="3">
    <source>
        <dbReference type="Proteomes" id="UP000447434"/>
    </source>
</evidence>
<dbReference type="Proteomes" id="UP000447434">
    <property type="component" value="Chromosome 12"/>
</dbReference>